<dbReference type="PANTHER" id="PTHR47893">
    <property type="entry name" value="REGULATORY PROTEIN PCHR"/>
    <property type="match status" value="1"/>
</dbReference>
<proteinExistence type="predicted"/>
<evidence type="ECO:0000259" key="3">
    <source>
        <dbReference type="PROSITE" id="PS01124"/>
    </source>
</evidence>
<sequence length="60" mass="6789">MAHLRRLRLDAVRQQLRAAGPGDSITVTAVAYNWGFTHPGRFAVAYKRIYGEHPSRTLHT</sequence>
<keyword evidence="2" id="KW-0804">Transcription</keyword>
<evidence type="ECO:0000313" key="4">
    <source>
        <dbReference type="EMBL" id="GEM35926.1"/>
    </source>
</evidence>
<reference evidence="4 5" key="1">
    <citation type="submission" date="2019-07" db="EMBL/GenBank/DDBJ databases">
        <title>Whole genome shotgun sequence of Nocardia ninae NBRC 108245.</title>
        <authorList>
            <person name="Hosoyama A."/>
            <person name="Uohara A."/>
            <person name="Ohji S."/>
            <person name="Ichikawa N."/>
        </authorList>
    </citation>
    <scope>NUCLEOTIDE SEQUENCE [LARGE SCALE GENOMIC DNA]</scope>
    <source>
        <strain evidence="4 5">NBRC 108245</strain>
    </source>
</reference>
<keyword evidence="5" id="KW-1185">Reference proteome</keyword>
<protein>
    <recommendedName>
        <fullName evidence="3">HTH araC/xylS-type domain-containing protein</fullName>
    </recommendedName>
</protein>
<dbReference type="RefSeq" id="WP_246180667.1">
    <property type="nucleotide sequence ID" value="NZ_BJXA01000002.1"/>
</dbReference>
<accession>A0A511M897</accession>
<dbReference type="InterPro" id="IPR018060">
    <property type="entry name" value="HTH_AraC"/>
</dbReference>
<dbReference type="InterPro" id="IPR053142">
    <property type="entry name" value="PchR_regulatory_protein"/>
</dbReference>
<evidence type="ECO:0000313" key="5">
    <source>
        <dbReference type="Proteomes" id="UP000321424"/>
    </source>
</evidence>
<dbReference type="EMBL" id="BJXA01000002">
    <property type="protein sequence ID" value="GEM35926.1"/>
    <property type="molecule type" value="Genomic_DNA"/>
</dbReference>
<name>A0A511M897_9NOCA</name>
<comment type="caution">
    <text evidence="4">The sequence shown here is derived from an EMBL/GenBank/DDBJ whole genome shotgun (WGS) entry which is preliminary data.</text>
</comment>
<dbReference type="AlphaFoldDB" id="A0A511M897"/>
<dbReference type="InterPro" id="IPR009057">
    <property type="entry name" value="Homeodomain-like_sf"/>
</dbReference>
<dbReference type="Gene3D" id="1.10.10.60">
    <property type="entry name" value="Homeodomain-like"/>
    <property type="match status" value="1"/>
</dbReference>
<keyword evidence="1" id="KW-0805">Transcription regulation</keyword>
<dbReference type="GO" id="GO:0043565">
    <property type="term" value="F:sequence-specific DNA binding"/>
    <property type="evidence" value="ECO:0007669"/>
    <property type="project" value="InterPro"/>
</dbReference>
<evidence type="ECO:0000256" key="2">
    <source>
        <dbReference type="ARBA" id="ARBA00023163"/>
    </source>
</evidence>
<dbReference type="PANTHER" id="PTHR47893:SF1">
    <property type="entry name" value="REGULATORY PROTEIN PCHR"/>
    <property type="match status" value="1"/>
</dbReference>
<organism evidence="4 5">
    <name type="scientific">Nocardia ninae NBRC 108245</name>
    <dbReference type="NCBI Taxonomy" id="1210091"/>
    <lineage>
        <taxon>Bacteria</taxon>
        <taxon>Bacillati</taxon>
        <taxon>Actinomycetota</taxon>
        <taxon>Actinomycetes</taxon>
        <taxon>Mycobacteriales</taxon>
        <taxon>Nocardiaceae</taxon>
        <taxon>Nocardia</taxon>
    </lineage>
</organism>
<dbReference type="GO" id="GO:0003700">
    <property type="term" value="F:DNA-binding transcription factor activity"/>
    <property type="evidence" value="ECO:0007669"/>
    <property type="project" value="InterPro"/>
</dbReference>
<gene>
    <name evidence="4" type="ORF">NN4_04450</name>
</gene>
<dbReference type="Proteomes" id="UP000321424">
    <property type="component" value="Unassembled WGS sequence"/>
</dbReference>
<dbReference type="PROSITE" id="PS01124">
    <property type="entry name" value="HTH_ARAC_FAMILY_2"/>
    <property type="match status" value="1"/>
</dbReference>
<dbReference type="Pfam" id="PF12833">
    <property type="entry name" value="HTH_18"/>
    <property type="match status" value="1"/>
</dbReference>
<dbReference type="SUPFAM" id="SSF46689">
    <property type="entry name" value="Homeodomain-like"/>
    <property type="match status" value="1"/>
</dbReference>
<feature type="domain" description="HTH araC/xylS-type" evidence="3">
    <location>
        <begin position="1"/>
        <end position="60"/>
    </location>
</feature>
<evidence type="ECO:0000256" key="1">
    <source>
        <dbReference type="ARBA" id="ARBA00023015"/>
    </source>
</evidence>